<feature type="compositionally biased region" description="Polar residues" evidence="1">
    <location>
        <begin position="1"/>
        <end position="19"/>
    </location>
</feature>
<name>A0A162TB98_PHYB8</name>
<protein>
    <submittedName>
        <fullName evidence="2">Uncharacterized protein</fullName>
    </submittedName>
</protein>
<feature type="region of interest" description="Disordered" evidence="1">
    <location>
        <begin position="1"/>
        <end position="32"/>
    </location>
</feature>
<dbReference type="InterPro" id="IPR027819">
    <property type="entry name" value="C9orf72"/>
</dbReference>
<dbReference type="GO" id="GO:0005085">
    <property type="term" value="F:guanyl-nucleotide exchange factor activity"/>
    <property type="evidence" value="ECO:0007669"/>
    <property type="project" value="InterPro"/>
</dbReference>
<evidence type="ECO:0000313" key="3">
    <source>
        <dbReference type="Proteomes" id="UP000077315"/>
    </source>
</evidence>
<dbReference type="EMBL" id="KV441008">
    <property type="protein sequence ID" value="OAD65703.1"/>
    <property type="molecule type" value="Genomic_DNA"/>
</dbReference>
<dbReference type="GO" id="GO:0006897">
    <property type="term" value="P:endocytosis"/>
    <property type="evidence" value="ECO:0007669"/>
    <property type="project" value="TreeGrafter"/>
</dbReference>
<organism evidence="2 3">
    <name type="scientific">Phycomyces blakesleeanus (strain ATCC 8743b / DSM 1359 / FGSC 10004 / NBRC 33097 / NRRL 1555)</name>
    <dbReference type="NCBI Taxonomy" id="763407"/>
    <lineage>
        <taxon>Eukaryota</taxon>
        <taxon>Fungi</taxon>
        <taxon>Fungi incertae sedis</taxon>
        <taxon>Mucoromycota</taxon>
        <taxon>Mucoromycotina</taxon>
        <taxon>Mucoromycetes</taxon>
        <taxon>Mucorales</taxon>
        <taxon>Phycomycetaceae</taxon>
        <taxon>Phycomyces</taxon>
    </lineage>
</organism>
<keyword evidence="3" id="KW-1185">Reference proteome</keyword>
<dbReference type="InParanoid" id="A0A162TB98"/>
<feature type="compositionally biased region" description="Basic residues" evidence="1">
    <location>
        <begin position="87"/>
        <end position="97"/>
    </location>
</feature>
<sequence length="650" mass="73422">MSPASSDSSPTFNPTLQRSRMTKSKATSSTTAIQPLEITTTAVVMSDAMRKNTDTCPADLLPLPGTEECTKKDEGDRHREGYGWKQPVHHHTHHHSIKSPNTHTGERLKTRSHPIVNLPTSPNISPLNCSRVVTPLTSNTEPVFSVLPPPALKTTSDAMTALQDAAKATKKKKITIPFTNTSNSLAELFESSFFSAVLLVQWSNVVGPKTEKVWSAEEMDERLEKTIGRQILNGEMGRNLNQDEVEAKWVVLHRQAIVCTGFLYNDQIVGSLCGLVLVVPTRYLRNFSQYFGVLQERVPIELVKPLVQLRKAYKRHPGMTWATALDYFTWRRLIPFVRSIMNLESVSLPTECIKISHTILNNESRQMLDSPFIAKVITSHLQTGGSTVLIGNTLTTMNMVINTLALFLSSEERSRSSHARKNHPYMADLYLQEQKQRKWKKEIDLVSETITSKDMEDTNTKLETKVLQSSLPTTLVDMTRLVVKQTPMFPSYNQHQNQYLAYINSKLDEELCIFASGQTRSSAPSADSGWKRHNIFNRTEAIAPLVQTLLDETRKVPTRMREAYIQQWRHLLIRKALALIKWVEEEARCFPLAQSNSGGSSDAPVTKDIVTHLMDALELNNWTDFSIILTQAEKLKKGMVMFLSTYSKRL</sequence>
<dbReference type="OrthoDB" id="10252077at2759"/>
<feature type="region of interest" description="Disordered" evidence="1">
    <location>
        <begin position="55"/>
        <end position="107"/>
    </location>
</feature>
<gene>
    <name evidence="2" type="ORF">PHYBLDRAFT_189506</name>
</gene>
<dbReference type="GeneID" id="29000577"/>
<feature type="compositionally biased region" description="Basic and acidic residues" evidence="1">
    <location>
        <begin position="68"/>
        <end position="82"/>
    </location>
</feature>
<dbReference type="PANTHER" id="PTHR31855">
    <property type="entry name" value="GUANINE NUCLEOTIDE EXCHANGE C9ORF72"/>
    <property type="match status" value="1"/>
</dbReference>
<dbReference type="STRING" id="763407.A0A162TB98"/>
<dbReference type="GO" id="GO:0006914">
    <property type="term" value="P:autophagy"/>
    <property type="evidence" value="ECO:0007669"/>
    <property type="project" value="TreeGrafter"/>
</dbReference>
<dbReference type="Pfam" id="PF15019">
    <property type="entry name" value="C9orf72-like"/>
    <property type="match status" value="1"/>
</dbReference>
<dbReference type="VEuPathDB" id="FungiDB:PHYBLDRAFT_189506"/>
<dbReference type="PROSITE" id="PS51835">
    <property type="entry name" value="DENN_C9ORF72"/>
    <property type="match status" value="1"/>
</dbReference>
<reference evidence="3" key="1">
    <citation type="submission" date="2015-06" db="EMBL/GenBank/DDBJ databases">
        <title>Expansion of signal transduction pathways in fungi by whole-genome duplication.</title>
        <authorList>
            <consortium name="DOE Joint Genome Institute"/>
            <person name="Corrochano L.M."/>
            <person name="Kuo A."/>
            <person name="Marcet-Houben M."/>
            <person name="Polaino S."/>
            <person name="Salamov A."/>
            <person name="Villalobos J.M."/>
            <person name="Alvarez M.I."/>
            <person name="Avalos J."/>
            <person name="Benito E.P."/>
            <person name="Benoit I."/>
            <person name="Burger G."/>
            <person name="Camino L.P."/>
            <person name="Canovas D."/>
            <person name="Cerda-Olmedo E."/>
            <person name="Cheng J.-F."/>
            <person name="Dominguez A."/>
            <person name="Elias M."/>
            <person name="Eslava A.P."/>
            <person name="Glaser F."/>
            <person name="Grimwood J."/>
            <person name="Gutierrez G."/>
            <person name="Heitman J."/>
            <person name="Henrissat B."/>
            <person name="Iturriaga E.A."/>
            <person name="Lang B.F."/>
            <person name="Lavin J.L."/>
            <person name="Lee S."/>
            <person name="Li W."/>
            <person name="Lindquist E."/>
            <person name="Lopez-Garcia S."/>
            <person name="Luque E.M."/>
            <person name="Marcos A.T."/>
            <person name="Martin J."/>
            <person name="McCluskey K."/>
            <person name="Medina H.R."/>
            <person name="Miralles-Duran A."/>
            <person name="Miyazaki A."/>
            <person name="Munoz-Torres E."/>
            <person name="Oguiza J.A."/>
            <person name="Ohm R."/>
            <person name="Olmedo M."/>
            <person name="Orejas M."/>
            <person name="Ortiz-Castellanos L."/>
            <person name="Pisabarro A.G."/>
            <person name="Rodriguez-Romero J."/>
            <person name="Ruiz-Herrera J."/>
            <person name="Ruiz-Vazquez R."/>
            <person name="Sanz C."/>
            <person name="Schackwitz W."/>
            <person name="Schmutz J."/>
            <person name="Shahriari M."/>
            <person name="Shelest E."/>
            <person name="Silva-Franco F."/>
            <person name="Soanes D."/>
            <person name="Syed K."/>
            <person name="Tagua V.G."/>
            <person name="Talbot N.J."/>
            <person name="Thon M."/>
            <person name="De vries R.P."/>
            <person name="Wiebenga A."/>
            <person name="Yadav J.S."/>
            <person name="Braun E.L."/>
            <person name="Baker S."/>
            <person name="Garre V."/>
            <person name="Horwitz B."/>
            <person name="Torres-Martinez S."/>
            <person name="Idnurm A."/>
            <person name="Herrera-Estrella A."/>
            <person name="Gabaldon T."/>
            <person name="Grigoriev I.V."/>
        </authorList>
    </citation>
    <scope>NUCLEOTIDE SEQUENCE [LARGE SCALE GENOMIC DNA]</scope>
    <source>
        <strain evidence="3">NRRL 1555(-)</strain>
    </source>
</reference>
<dbReference type="Proteomes" id="UP000077315">
    <property type="component" value="Unassembled WGS sequence"/>
</dbReference>
<evidence type="ECO:0000256" key="1">
    <source>
        <dbReference type="SAM" id="MobiDB-lite"/>
    </source>
</evidence>
<dbReference type="GO" id="GO:0005776">
    <property type="term" value="C:autophagosome"/>
    <property type="evidence" value="ECO:0007669"/>
    <property type="project" value="TreeGrafter"/>
</dbReference>
<dbReference type="AlphaFoldDB" id="A0A162TB98"/>
<evidence type="ECO:0000313" key="2">
    <source>
        <dbReference type="EMBL" id="OAD65703.1"/>
    </source>
</evidence>
<dbReference type="RefSeq" id="XP_018283743.1">
    <property type="nucleotide sequence ID" value="XM_018439671.1"/>
</dbReference>
<proteinExistence type="predicted"/>
<accession>A0A162TB98</accession>
<dbReference type="PANTHER" id="PTHR31855:SF2">
    <property type="entry name" value="GUANINE NUCLEOTIDE EXCHANGE FACTOR C9ORF72"/>
    <property type="match status" value="1"/>
</dbReference>
<dbReference type="GO" id="GO:0005768">
    <property type="term" value="C:endosome"/>
    <property type="evidence" value="ECO:0007669"/>
    <property type="project" value="TreeGrafter"/>
</dbReference>